<protein>
    <submittedName>
        <fullName evidence="1">Uncharacterized protein</fullName>
    </submittedName>
</protein>
<name>A0ABC8SPV5_9AQUA</name>
<organism evidence="1 2">
    <name type="scientific">Ilex paraguariensis</name>
    <name type="common">yerba mate</name>
    <dbReference type="NCBI Taxonomy" id="185542"/>
    <lineage>
        <taxon>Eukaryota</taxon>
        <taxon>Viridiplantae</taxon>
        <taxon>Streptophyta</taxon>
        <taxon>Embryophyta</taxon>
        <taxon>Tracheophyta</taxon>
        <taxon>Spermatophyta</taxon>
        <taxon>Magnoliopsida</taxon>
        <taxon>eudicotyledons</taxon>
        <taxon>Gunneridae</taxon>
        <taxon>Pentapetalae</taxon>
        <taxon>asterids</taxon>
        <taxon>campanulids</taxon>
        <taxon>Aquifoliales</taxon>
        <taxon>Aquifoliaceae</taxon>
        <taxon>Ilex</taxon>
    </lineage>
</organism>
<proteinExistence type="predicted"/>
<evidence type="ECO:0000313" key="2">
    <source>
        <dbReference type="Proteomes" id="UP001642360"/>
    </source>
</evidence>
<accession>A0ABC8SPV5</accession>
<dbReference type="Proteomes" id="UP001642360">
    <property type="component" value="Unassembled WGS sequence"/>
</dbReference>
<dbReference type="AlphaFoldDB" id="A0ABC8SPV5"/>
<keyword evidence="2" id="KW-1185">Reference proteome</keyword>
<feature type="non-terminal residue" evidence="1">
    <location>
        <position position="1"/>
    </location>
</feature>
<comment type="caution">
    <text evidence="1">The sequence shown here is derived from an EMBL/GenBank/DDBJ whole genome shotgun (WGS) entry which is preliminary data.</text>
</comment>
<gene>
    <name evidence="1" type="ORF">ILEXP_LOCUS27872</name>
</gene>
<dbReference type="EMBL" id="CAUOFW020003314">
    <property type="protein sequence ID" value="CAK9159179.1"/>
    <property type="molecule type" value="Genomic_DNA"/>
</dbReference>
<evidence type="ECO:0000313" key="1">
    <source>
        <dbReference type="EMBL" id="CAK9159179.1"/>
    </source>
</evidence>
<sequence>YYCESQNVLSSMCLYLHIVLGRVPVALRLRPQNAEELIADADFADCVELQLELKRLKLRRNNWDSDAYEFDKVLTKFASQKRSFYMVGGIEEIIAKAEKIAKESAA</sequence>
<reference evidence="1 2" key="1">
    <citation type="submission" date="2024-02" db="EMBL/GenBank/DDBJ databases">
        <authorList>
            <person name="Vignale AGUSTIN F."/>
            <person name="Sosa J E."/>
            <person name="Modenutti C."/>
        </authorList>
    </citation>
    <scope>NUCLEOTIDE SEQUENCE [LARGE SCALE GENOMIC DNA]</scope>
</reference>